<dbReference type="GeneID" id="79266445"/>
<dbReference type="SUPFAM" id="SSF50475">
    <property type="entry name" value="FMN-binding split barrel"/>
    <property type="match status" value="1"/>
</dbReference>
<proteinExistence type="predicted"/>
<reference evidence="1 2" key="1">
    <citation type="journal article" date="2019" name="Int. J. Syst. Evol. Microbiol.">
        <title>The Global Catalogue of Microorganisms (GCM) 10K type strain sequencing project: providing services to taxonomists for standard genome sequencing and annotation.</title>
        <authorList>
            <consortium name="The Broad Institute Genomics Platform"/>
            <consortium name="The Broad Institute Genome Sequencing Center for Infectious Disease"/>
            <person name="Wu L."/>
            <person name="Ma J."/>
        </authorList>
    </citation>
    <scope>NUCLEOTIDE SEQUENCE [LARGE SCALE GENOMIC DNA]</scope>
    <source>
        <strain evidence="1 2">DT85</strain>
    </source>
</reference>
<evidence type="ECO:0000313" key="1">
    <source>
        <dbReference type="EMBL" id="MFC7234774.1"/>
    </source>
</evidence>
<evidence type="ECO:0000313" key="2">
    <source>
        <dbReference type="Proteomes" id="UP001596398"/>
    </source>
</evidence>
<accession>A0ABD5ZNL6</accession>
<dbReference type="EMBL" id="JBHTAP010000001">
    <property type="protein sequence ID" value="MFC7234774.1"/>
    <property type="molecule type" value="Genomic_DNA"/>
</dbReference>
<dbReference type="Proteomes" id="UP001596398">
    <property type="component" value="Unassembled WGS sequence"/>
</dbReference>
<dbReference type="Gene3D" id="2.30.110.10">
    <property type="entry name" value="Electron Transport, Fmn-binding Protein, Chain A"/>
    <property type="match status" value="1"/>
</dbReference>
<protein>
    <submittedName>
        <fullName evidence="1">Pyridoxamine 5'-phosphate oxidase family protein</fullName>
    </submittedName>
</protein>
<dbReference type="RefSeq" id="WP_276235796.1">
    <property type="nucleotide sequence ID" value="NZ_CP119802.1"/>
</dbReference>
<dbReference type="AlphaFoldDB" id="A0ABD5ZNL6"/>
<dbReference type="InterPro" id="IPR012349">
    <property type="entry name" value="Split_barrel_FMN-bd"/>
</dbReference>
<name>A0ABD5ZNL6_9EURY</name>
<sequence>MEVTGDWTRAEAEAFLTSEAGRVPLRVACRTPAGGLWMLSLWYRWRDGGLECATSAHADVVEYLDHDDGVAFEASVNDPPYVGVRGSGRASVSPDGDKQLLRALLDRYLGGTDSGLAERLLRPEREEVRVRIDPAKLYTWDFGDRMD</sequence>
<organism evidence="1 2">
    <name type="scientific">Halosegnis marinus</name>
    <dbReference type="NCBI Taxonomy" id="3034023"/>
    <lineage>
        <taxon>Archaea</taxon>
        <taxon>Methanobacteriati</taxon>
        <taxon>Methanobacteriota</taxon>
        <taxon>Stenosarchaea group</taxon>
        <taxon>Halobacteria</taxon>
        <taxon>Halobacteriales</taxon>
        <taxon>Natronomonadaceae</taxon>
        <taxon>Halosegnis</taxon>
    </lineage>
</organism>
<keyword evidence="2" id="KW-1185">Reference proteome</keyword>
<gene>
    <name evidence="1" type="ORF">ACFQJ4_05510</name>
</gene>
<comment type="caution">
    <text evidence="1">The sequence shown here is derived from an EMBL/GenBank/DDBJ whole genome shotgun (WGS) entry which is preliminary data.</text>
</comment>